<evidence type="ECO:0000313" key="1">
    <source>
        <dbReference type="EMBL" id="MBW7457335.1"/>
    </source>
</evidence>
<name>A0ABS7C8S3_9BACL</name>
<dbReference type="PANTHER" id="PTHR37563">
    <property type="entry name" value="PHYTANOYL-COA DIOXYGENASE FAMILY PROTEIN (AFU_ORTHOLOGUE AFUA_2G03330)"/>
    <property type="match status" value="1"/>
</dbReference>
<dbReference type="SUPFAM" id="SSF51197">
    <property type="entry name" value="Clavaminate synthase-like"/>
    <property type="match status" value="1"/>
</dbReference>
<dbReference type="Pfam" id="PF05721">
    <property type="entry name" value="PhyH"/>
    <property type="match status" value="1"/>
</dbReference>
<organism evidence="1 2">
    <name type="scientific">Paenibacillus sepulcri</name>
    <dbReference type="NCBI Taxonomy" id="359917"/>
    <lineage>
        <taxon>Bacteria</taxon>
        <taxon>Bacillati</taxon>
        <taxon>Bacillota</taxon>
        <taxon>Bacilli</taxon>
        <taxon>Bacillales</taxon>
        <taxon>Paenibacillaceae</taxon>
        <taxon>Paenibacillus</taxon>
    </lineage>
</organism>
<gene>
    <name evidence="1" type="ORF">K0U00_25160</name>
</gene>
<dbReference type="Proteomes" id="UP001519887">
    <property type="component" value="Unassembled WGS sequence"/>
</dbReference>
<reference evidence="1 2" key="1">
    <citation type="submission" date="2021-07" db="EMBL/GenBank/DDBJ databases">
        <title>Paenibacillus radiodurans sp. nov., isolated from the southeastern edge of Tengger Desert.</title>
        <authorList>
            <person name="Zhang G."/>
        </authorList>
    </citation>
    <scope>NUCLEOTIDE SEQUENCE [LARGE SCALE GENOMIC DNA]</scope>
    <source>
        <strain evidence="1 2">CCM 7311</strain>
    </source>
</reference>
<proteinExistence type="predicted"/>
<accession>A0ABS7C8S3</accession>
<keyword evidence="2" id="KW-1185">Reference proteome</keyword>
<keyword evidence="1" id="KW-0560">Oxidoreductase</keyword>
<dbReference type="PANTHER" id="PTHR37563:SF2">
    <property type="entry name" value="PHYTANOYL-COA DIOXYGENASE FAMILY PROTEIN (AFU_ORTHOLOGUE AFUA_2G03330)"/>
    <property type="match status" value="1"/>
</dbReference>
<protein>
    <submittedName>
        <fullName evidence="1">Phytanoyl-CoA dioxygenase family protein</fullName>
    </submittedName>
</protein>
<dbReference type="Gene3D" id="2.60.120.620">
    <property type="entry name" value="q2cbj1_9rhob like domain"/>
    <property type="match status" value="1"/>
</dbReference>
<dbReference type="InterPro" id="IPR051961">
    <property type="entry name" value="Fungal_Metabolite_Diox"/>
</dbReference>
<keyword evidence="1" id="KW-0223">Dioxygenase</keyword>
<dbReference type="EMBL" id="JAHZIK010000819">
    <property type="protein sequence ID" value="MBW7457335.1"/>
    <property type="molecule type" value="Genomic_DNA"/>
</dbReference>
<evidence type="ECO:0000313" key="2">
    <source>
        <dbReference type="Proteomes" id="UP001519887"/>
    </source>
</evidence>
<comment type="caution">
    <text evidence="1">The sequence shown here is derived from an EMBL/GenBank/DDBJ whole genome shotgun (WGS) entry which is preliminary data.</text>
</comment>
<dbReference type="InterPro" id="IPR008775">
    <property type="entry name" value="Phytyl_CoA_dOase-like"/>
</dbReference>
<dbReference type="GO" id="GO:0051213">
    <property type="term" value="F:dioxygenase activity"/>
    <property type="evidence" value="ECO:0007669"/>
    <property type="project" value="UniProtKB-KW"/>
</dbReference>
<dbReference type="RefSeq" id="WP_210045269.1">
    <property type="nucleotide sequence ID" value="NZ_JBHLVU010000013.1"/>
</dbReference>
<sequence length="287" mass="32894">MKIQLSEEERKNGRFDPDKLEFATALLRANGAIIVEDVLGPERTDVINEKFSQILAEFEKNYSYGDSEFNAQGQTKNMRMDLPFMAPFIEEDVVANPFFLDIAEQILGEDLTLRYLASNNSMPGGTKKQPVHSDTGPLFPETYNFTTPTHSLVLHIPMCNFTELNGATEFYPGGTHLNPDHIFKNPKLIQKLGEVMHFEQAIMPKGSFLIRDKKVWHRGCPNRSDQPRGLFTFIYQRAWDSTSGRMPIPKDVYDSMTPRVQQLFRMEDIAEEYTPMDNVYGLYHIKG</sequence>